<reference evidence="1 2" key="1">
    <citation type="journal article" date="2020" name="ISME J.">
        <title>Comparative genomics reveals insights into cyanobacterial evolution and habitat adaptation.</title>
        <authorList>
            <person name="Chen M.Y."/>
            <person name="Teng W.K."/>
            <person name="Zhao L."/>
            <person name="Hu C.X."/>
            <person name="Zhou Y.K."/>
            <person name="Han B.P."/>
            <person name="Song L.R."/>
            <person name="Shu W.S."/>
        </authorList>
    </citation>
    <scope>NUCLEOTIDE SEQUENCE [LARGE SCALE GENOMIC DNA]</scope>
    <source>
        <strain evidence="1 2">FACHB-130</strain>
    </source>
</reference>
<organism evidence="1 2">
    <name type="scientific">Nostoc spongiaeforme FACHB-130</name>
    <dbReference type="NCBI Taxonomy" id="1357510"/>
    <lineage>
        <taxon>Bacteria</taxon>
        <taxon>Bacillati</taxon>
        <taxon>Cyanobacteriota</taxon>
        <taxon>Cyanophyceae</taxon>
        <taxon>Nostocales</taxon>
        <taxon>Nostocaceae</taxon>
        <taxon>Nostoc</taxon>
    </lineage>
</organism>
<gene>
    <name evidence="1" type="ORF">H6G74_03215</name>
</gene>
<name>A0ABR8FSX8_9NOSO</name>
<accession>A0ABR8FSX8</accession>
<protein>
    <recommendedName>
        <fullName evidence="3">ADP-ribosylation/crystallin J1</fullName>
    </recommendedName>
</protein>
<dbReference type="Proteomes" id="UP000603457">
    <property type="component" value="Unassembled WGS sequence"/>
</dbReference>
<evidence type="ECO:0000313" key="1">
    <source>
        <dbReference type="EMBL" id="MBD2593337.1"/>
    </source>
</evidence>
<evidence type="ECO:0008006" key="3">
    <source>
        <dbReference type="Google" id="ProtNLM"/>
    </source>
</evidence>
<evidence type="ECO:0000313" key="2">
    <source>
        <dbReference type="Proteomes" id="UP000603457"/>
    </source>
</evidence>
<sequence length="115" mass="13468">MEETVTLYRPTGPKELELVKQSGYTKWPPRLPEQPIFYPVTNEQYATEIATKWNIRDSGVGYVTRFAVKKEFMDKYEVHQVGASYHTEWWIPAEELEQLNENIVGQIEVIGEYRG</sequence>
<dbReference type="EMBL" id="JACJTB010000002">
    <property type="protein sequence ID" value="MBD2593337.1"/>
    <property type="molecule type" value="Genomic_DNA"/>
</dbReference>
<keyword evidence="2" id="KW-1185">Reference proteome</keyword>
<proteinExistence type="predicted"/>
<comment type="caution">
    <text evidence="1">The sequence shown here is derived from an EMBL/GenBank/DDBJ whole genome shotgun (WGS) entry which is preliminary data.</text>
</comment>